<dbReference type="GO" id="GO:0016747">
    <property type="term" value="F:acyltransferase activity, transferring groups other than amino-acyl groups"/>
    <property type="evidence" value="ECO:0007669"/>
    <property type="project" value="InterPro"/>
</dbReference>
<feature type="domain" description="N-acetyltransferase" evidence="1">
    <location>
        <begin position="23"/>
        <end position="173"/>
    </location>
</feature>
<reference evidence="3 5" key="2">
    <citation type="submission" date="2021-03" db="EMBL/GenBank/DDBJ databases">
        <title>Rapid diversification of plasmids in a genus of pathogenic and nitrogen fixing bacteria.</title>
        <authorList>
            <person name="Weisberg A.J."/>
            <person name="Miller M."/>
            <person name="Ream W."/>
            <person name="Grunwald N.J."/>
            <person name="Chang J.H."/>
        </authorList>
    </citation>
    <scope>NUCLEOTIDE SEQUENCE [LARGE SCALE GENOMIC DNA]</scope>
    <source>
        <strain evidence="3 5">AF3.44</strain>
        <plasmid evidence="3 5">unnamed1</plasmid>
    </source>
</reference>
<geneLocation type="plasmid" evidence="4">
    <name>palcfbp5473</name>
</geneLocation>
<dbReference type="STRING" id="1367849.GCA_000518585_01312"/>
<evidence type="ECO:0000313" key="3">
    <source>
        <dbReference type="EMBL" id="QYA10522.1"/>
    </source>
</evidence>
<accession>A0A4D7DSV2</accession>
<evidence type="ECO:0000313" key="5">
    <source>
        <dbReference type="Proteomes" id="UP000826513"/>
    </source>
</evidence>
<keyword evidence="2" id="KW-0808">Transferase</keyword>
<name>A0A4D7DSV2_9HYPH</name>
<dbReference type="AlphaFoldDB" id="A0A4D7DSV2"/>
<dbReference type="EMBL" id="CP072170">
    <property type="protein sequence ID" value="QYA10522.1"/>
    <property type="molecule type" value="Genomic_DNA"/>
</dbReference>
<geneLocation type="plasmid" evidence="2">
    <name>pAlCFBP5473</name>
</geneLocation>
<evidence type="ECO:0000313" key="2">
    <source>
        <dbReference type="EMBL" id="QCJ00526.1"/>
    </source>
</evidence>
<dbReference type="Proteomes" id="UP000298545">
    <property type="component" value="Plasmid pAlCFBP5473"/>
</dbReference>
<dbReference type="KEGG" id="alf:CFBP5473_21180"/>
<evidence type="ECO:0000259" key="1">
    <source>
        <dbReference type="PROSITE" id="PS51186"/>
    </source>
</evidence>
<proteinExistence type="predicted"/>
<keyword evidence="2" id="KW-0614">Plasmid</keyword>
<organism evidence="2 4">
    <name type="scientific">Agrobacterium larrymoorei</name>
    <dbReference type="NCBI Taxonomy" id="160699"/>
    <lineage>
        <taxon>Bacteria</taxon>
        <taxon>Pseudomonadati</taxon>
        <taxon>Pseudomonadota</taxon>
        <taxon>Alphaproteobacteria</taxon>
        <taxon>Hyphomicrobiales</taxon>
        <taxon>Rhizobiaceae</taxon>
        <taxon>Rhizobium/Agrobacterium group</taxon>
        <taxon>Agrobacterium</taxon>
    </lineage>
</organism>
<keyword evidence="5" id="KW-1185">Reference proteome</keyword>
<dbReference type="OrthoDB" id="6293260at2"/>
<gene>
    <name evidence="2" type="ORF">CFBP5473_21180</name>
    <name evidence="3" type="ORF">J5285_25320</name>
</gene>
<dbReference type="SUPFAM" id="SSF55729">
    <property type="entry name" value="Acyl-CoA N-acyltransferases (Nat)"/>
    <property type="match status" value="1"/>
</dbReference>
<dbReference type="InterPro" id="IPR016181">
    <property type="entry name" value="Acyl_CoA_acyltransferase"/>
</dbReference>
<dbReference type="InterPro" id="IPR000182">
    <property type="entry name" value="GNAT_dom"/>
</dbReference>
<dbReference type="Gene3D" id="3.40.630.30">
    <property type="match status" value="1"/>
</dbReference>
<protein>
    <submittedName>
        <fullName evidence="2">GNAT family N-acetyltransferase</fullName>
    </submittedName>
</protein>
<dbReference type="InterPro" id="IPR051531">
    <property type="entry name" value="N-acetyltransferase"/>
</dbReference>
<dbReference type="PANTHER" id="PTHR43792:SF16">
    <property type="entry name" value="N-ACETYLTRANSFERASE DOMAIN-CONTAINING PROTEIN"/>
    <property type="match status" value="1"/>
</dbReference>
<reference evidence="2 4" key="1">
    <citation type="submission" date="2019-04" db="EMBL/GenBank/DDBJ databases">
        <title>Complete genome sequence of Agrobacterium larrymoorei CFBP5473.</title>
        <authorList>
            <person name="Haryono M."/>
            <person name="Chou L."/>
            <person name="Lin Y.-C."/>
            <person name="Lai E.-M."/>
            <person name="Kuo C.-H."/>
        </authorList>
    </citation>
    <scope>NUCLEOTIDE SEQUENCE [LARGE SCALE GENOMIC DNA]</scope>
    <source>
        <strain evidence="2 4">CFBP5473</strain>
        <plasmid evidence="2">pAlCFBP5473</plasmid>
        <plasmid evidence="4">palcfbp5473</plasmid>
    </source>
</reference>
<dbReference type="PROSITE" id="PS51186">
    <property type="entry name" value="GNAT"/>
    <property type="match status" value="1"/>
</dbReference>
<dbReference type="Pfam" id="PF13302">
    <property type="entry name" value="Acetyltransf_3"/>
    <property type="match status" value="1"/>
</dbReference>
<geneLocation type="plasmid" evidence="3 5">
    <name>unnamed1</name>
</geneLocation>
<evidence type="ECO:0000313" key="4">
    <source>
        <dbReference type="Proteomes" id="UP000298545"/>
    </source>
</evidence>
<dbReference type="PANTHER" id="PTHR43792">
    <property type="entry name" value="GNAT FAMILY, PUTATIVE (AFU_ORTHOLOGUE AFUA_3G00765)-RELATED-RELATED"/>
    <property type="match status" value="1"/>
</dbReference>
<sequence length="174" mass="19466">MIAIETDRLWLQQHSIDEFARYAKLWSSTGSEVAGVPSIPPLSHEEAWARLLRFVGHWSVFGFGPFIVVDKATNSAVGEVGFAHFHRGHGADFDGSPEAMWKIDHRSQGKGIASEAVLAAIEWFDQKLIAKRTVCMIDPHNTASLRIAAHFGFNPFADTTYRNNTVLLFQRLTE</sequence>
<dbReference type="Proteomes" id="UP000826513">
    <property type="component" value="Plasmid unnamed1"/>
</dbReference>
<dbReference type="EMBL" id="CP039693">
    <property type="protein sequence ID" value="QCJ00526.1"/>
    <property type="molecule type" value="Genomic_DNA"/>
</dbReference>
<dbReference type="RefSeq" id="WP_027674169.1">
    <property type="nucleotide sequence ID" value="NZ_CP039693.1"/>
</dbReference>